<dbReference type="EMBL" id="LGKP01000022">
    <property type="protein sequence ID" value="KPL86135.1"/>
    <property type="molecule type" value="Genomic_DNA"/>
</dbReference>
<gene>
    <name evidence="1" type="ORF">SE18_14840</name>
</gene>
<dbReference type="InterPro" id="IPR036390">
    <property type="entry name" value="WH_DNA-bd_sf"/>
</dbReference>
<keyword evidence="2" id="KW-1185">Reference proteome</keyword>
<comment type="caution">
    <text evidence="1">The sequence shown here is derived from an EMBL/GenBank/DDBJ whole genome shotgun (WGS) entry which is preliminary data.</text>
</comment>
<proteinExistence type="predicted"/>
<sequence length="73" mass="8085">MRRKPVSFTAVRLVWAAVSRRPQATVRDLATEVKLGYSTVAQALLVLRDAGYIEFTPQRCGCRKIIIPLLAAA</sequence>
<dbReference type="AlphaFoldDB" id="A0A0P6Y8C2"/>
<accession>A0A0P6Y8C2</accession>
<protein>
    <submittedName>
        <fullName evidence="1">Uncharacterized protein</fullName>
    </submittedName>
</protein>
<dbReference type="Proteomes" id="UP000050277">
    <property type="component" value="Unassembled WGS sequence"/>
</dbReference>
<dbReference type="InterPro" id="IPR036388">
    <property type="entry name" value="WH-like_DNA-bd_sf"/>
</dbReference>
<name>A0A0P6Y8C2_9CHLR</name>
<dbReference type="SUPFAM" id="SSF46785">
    <property type="entry name" value="Winged helix' DNA-binding domain"/>
    <property type="match status" value="1"/>
</dbReference>
<dbReference type="RefSeq" id="WP_054535235.1">
    <property type="nucleotide sequence ID" value="NZ_LGKP01000022.1"/>
</dbReference>
<organism evidence="1 2">
    <name type="scientific">Herpetosiphon geysericola</name>
    <dbReference type="NCBI Taxonomy" id="70996"/>
    <lineage>
        <taxon>Bacteria</taxon>
        <taxon>Bacillati</taxon>
        <taxon>Chloroflexota</taxon>
        <taxon>Chloroflexia</taxon>
        <taxon>Herpetosiphonales</taxon>
        <taxon>Herpetosiphonaceae</taxon>
        <taxon>Herpetosiphon</taxon>
    </lineage>
</organism>
<dbReference type="OrthoDB" id="166264at2"/>
<reference evidence="1 2" key="1">
    <citation type="submission" date="2015-07" db="EMBL/GenBank/DDBJ databases">
        <title>Whole genome sequence of Herpetosiphon geysericola DSM 7119.</title>
        <authorList>
            <person name="Hemp J."/>
            <person name="Ward L.M."/>
            <person name="Pace L.A."/>
            <person name="Fischer W.W."/>
        </authorList>
    </citation>
    <scope>NUCLEOTIDE SEQUENCE [LARGE SCALE GENOMIC DNA]</scope>
    <source>
        <strain evidence="1 2">DSM 7119</strain>
    </source>
</reference>
<dbReference type="PATRIC" id="fig|70996.4.peg.3603"/>
<dbReference type="STRING" id="70996.SE18_14840"/>
<dbReference type="Gene3D" id="1.10.10.10">
    <property type="entry name" value="Winged helix-like DNA-binding domain superfamily/Winged helix DNA-binding domain"/>
    <property type="match status" value="1"/>
</dbReference>
<evidence type="ECO:0000313" key="2">
    <source>
        <dbReference type="Proteomes" id="UP000050277"/>
    </source>
</evidence>
<evidence type="ECO:0000313" key="1">
    <source>
        <dbReference type="EMBL" id="KPL86135.1"/>
    </source>
</evidence>